<keyword evidence="7" id="KW-0812">Transmembrane</keyword>
<dbReference type="Proteomes" id="UP000054549">
    <property type="component" value="Unassembled WGS sequence"/>
</dbReference>
<dbReference type="EMBL" id="KN818313">
    <property type="protein sequence ID" value="KIL59605.1"/>
    <property type="molecule type" value="Genomic_DNA"/>
</dbReference>
<dbReference type="AlphaFoldDB" id="A0A0C2S9Z2"/>
<evidence type="ECO:0000256" key="3">
    <source>
        <dbReference type="ARBA" id="ARBA00022723"/>
    </source>
</evidence>
<dbReference type="HOGENOM" id="CLU_1288618_0_0_1"/>
<evidence type="ECO:0000256" key="7">
    <source>
        <dbReference type="SAM" id="Phobius"/>
    </source>
</evidence>
<sequence length="214" mass="24596">MDIVCRASSRLLVDLPLCRDPDWMDLNKRFTLEVKASSSFRSTVAPLLRDEAQHGKDWPGRLNDVISWTFGVAAKKYPVVMVKAILMMIFVAIHTTTMMLTSTEGWSKSSVRELWKLDGFIEESFRLGLLLLMNRKAPYRYDPQSFDGFRFEKARSQEGEEHKHRHPGRFFVINEVKVLLARVLLRWRMDPKSGNLELSLAQTCPVPQAGSLIL</sequence>
<name>A0A0C2S9Z2_AMAMK</name>
<keyword evidence="7" id="KW-1133">Transmembrane helix</keyword>
<dbReference type="Gene3D" id="1.10.630.10">
    <property type="entry name" value="Cytochrome P450"/>
    <property type="match status" value="1"/>
</dbReference>
<dbReference type="GO" id="GO:0004497">
    <property type="term" value="F:monooxygenase activity"/>
    <property type="evidence" value="ECO:0007669"/>
    <property type="project" value="UniProtKB-KW"/>
</dbReference>
<reference evidence="8 9" key="1">
    <citation type="submission" date="2014-04" db="EMBL/GenBank/DDBJ databases">
        <title>Evolutionary Origins and Diversification of the Mycorrhizal Mutualists.</title>
        <authorList>
            <consortium name="DOE Joint Genome Institute"/>
            <consortium name="Mycorrhizal Genomics Consortium"/>
            <person name="Kohler A."/>
            <person name="Kuo A."/>
            <person name="Nagy L.G."/>
            <person name="Floudas D."/>
            <person name="Copeland A."/>
            <person name="Barry K.W."/>
            <person name="Cichocki N."/>
            <person name="Veneault-Fourrey C."/>
            <person name="LaButti K."/>
            <person name="Lindquist E.A."/>
            <person name="Lipzen A."/>
            <person name="Lundell T."/>
            <person name="Morin E."/>
            <person name="Murat C."/>
            <person name="Riley R."/>
            <person name="Ohm R."/>
            <person name="Sun H."/>
            <person name="Tunlid A."/>
            <person name="Henrissat B."/>
            <person name="Grigoriev I.V."/>
            <person name="Hibbett D.S."/>
            <person name="Martin F."/>
        </authorList>
    </citation>
    <scope>NUCLEOTIDE SEQUENCE [LARGE SCALE GENOMIC DNA]</scope>
    <source>
        <strain evidence="8 9">Koide BX008</strain>
    </source>
</reference>
<dbReference type="PANTHER" id="PTHR46206">
    <property type="entry name" value="CYTOCHROME P450"/>
    <property type="match status" value="1"/>
</dbReference>
<dbReference type="InterPro" id="IPR036396">
    <property type="entry name" value="Cyt_P450_sf"/>
</dbReference>
<evidence type="ECO:0000313" key="9">
    <source>
        <dbReference type="Proteomes" id="UP000054549"/>
    </source>
</evidence>
<proteinExistence type="inferred from homology"/>
<dbReference type="PANTHER" id="PTHR46206:SF6">
    <property type="entry name" value="CYTOCHROME P450 MONOOXYGENASE AN1598-RELATED"/>
    <property type="match status" value="1"/>
</dbReference>
<evidence type="ECO:0000256" key="6">
    <source>
        <dbReference type="ARBA" id="ARBA00023033"/>
    </source>
</evidence>
<keyword evidence="6" id="KW-0503">Monooxygenase</keyword>
<dbReference type="SUPFAM" id="SSF48264">
    <property type="entry name" value="Cytochrome P450"/>
    <property type="match status" value="1"/>
</dbReference>
<keyword evidence="9" id="KW-1185">Reference proteome</keyword>
<dbReference type="GO" id="GO:0016705">
    <property type="term" value="F:oxidoreductase activity, acting on paired donors, with incorporation or reduction of molecular oxygen"/>
    <property type="evidence" value="ECO:0007669"/>
    <property type="project" value="InterPro"/>
</dbReference>
<dbReference type="GO" id="GO:0005506">
    <property type="term" value="F:iron ion binding"/>
    <property type="evidence" value="ECO:0007669"/>
    <property type="project" value="InterPro"/>
</dbReference>
<evidence type="ECO:0000256" key="5">
    <source>
        <dbReference type="ARBA" id="ARBA00023004"/>
    </source>
</evidence>
<comment type="cofactor">
    <cofactor evidence="1">
        <name>heme</name>
        <dbReference type="ChEBI" id="CHEBI:30413"/>
    </cofactor>
</comment>
<dbReference type="OrthoDB" id="1844152at2759"/>
<accession>A0A0C2S9Z2</accession>
<organism evidence="8 9">
    <name type="scientific">Amanita muscaria (strain Koide BX008)</name>
    <dbReference type="NCBI Taxonomy" id="946122"/>
    <lineage>
        <taxon>Eukaryota</taxon>
        <taxon>Fungi</taxon>
        <taxon>Dikarya</taxon>
        <taxon>Basidiomycota</taxon>
        <taxon>Agaricomycotina</taxon>
        <taxon>Agaricomycetes</taxon>
        <taxon>Agaricomycetidae</taxon>
        <taxon>Agaricales</taxon>
        <taxon>Pluteineae</taxon>
        <taxon>Amanitaceae</taxon>
        <taxon>Amanita</taxon>
    </lineage>
</organism>
<keyword evidence="3" id="KW-0479">Metal-binding</keyword>
<dbReference type="STRING" id="946122.A0A0C2S9Z2"/>
<protein>
    <submittedName>
        <fullName evidence="8">Uncharacterized protein</fullName>
    </submittedName>
</protein>
<dbReference type="InParanoid" id="A0A0C2S9Z2"/>
<evidence type="ECO:0000256" key="1">
    <source>
        <dbReference type="ARBA" id="ARBA00001971"/>
    </source>
</evidence>
<keyword evidence="5" id="KW-0408">Iron</keyword>
<evidence type="ECO:0000256" key="2">
    <source>
        <dbReference type="ARBA" id="ARBA00010617"/>
    </source>
</evidence>
<gene>
    <name evidence="8" type="ORF">M378DRAFT_14724</name>
</gene>
<evidence type="ECO:0000256" key="4">
    <source>
        <dbReference type="ARBA" id="ARBA00023002"/>
    </source>
</evidence>
<keyword evidence="7" id="KW-0472">Membrane</keyword>
<comment type="similarity">
    <text evidence="2">Belongs to the cytochrome P450 family.</text>
</comment>
<feature type="transmembrane region" description="Helical" evidence="7">
    <location>
        <begin position="77"/>
        <end position="100"/>
    </location>
</feature>
<evidence type="ECO:0000313" key="8">
    <source>
        <dbReference type="EMBL" id="KIL59605.1"/>
    </source>
</evidence>
<dbReference type="GO" id="GO:0020037">
    <property type="term" value="F:heme binding"/>
    <property type="evidence" value="ECO:0007669"/>
    <property type="project" value="InterPro"/>
</dbReference>
<keyword evidence="4" id="KW-0560">Oxidoreductase</keyword>